<reference evidence="2 3" key="1">
    <citation type="submission" date="2019-03" db="EMBL/GenBank/DDBJ databases">
        <title>First draft genome of Liparis tanakae, snailfish: a comprehensive survey of snailfish specific genes.</title>
        <authorList>
            <person name="Kim W."/>
            <person name="Song I."/>
            <person name="Jeong J.-H."/>
            <person name="Kim D."/>
            <person name="Kim S."/>
            <person name="Ryu S."/>
            <person name="Song J.Y."/>
            <person name="Lee S.K."/>
        </authorList>
    </citation>
    <scope>NUCLEOTIDE SEQUENCE [LARGE SCALE GENOMIC DNA]</scope>
    <source>
        <tissue evidence="2">Muscle</tissue>
    </source>
</reference>
<dbReference type="Proteomes" id="UP000314294">
    <property type="component" value="Unassembled WGS sequence"/>
</dbReference>
<accession>A0A4Z2G8Z0</accession>
<sequence length="254" mass="27559">MTQRIPECSFQRHHEWKRVVFPLSWWVTEHLAPALETGVLLPTVLVSKQRNKLFVDALRELILQCSSYLEGSLCYALQLVVGHDEVPQVHQALEVGVVQGGEAVGVQVEGVEVLEVGEGVRPDLTDGVSAQGQNRVTEQQNPSALLLQKESKQRSSDQAGHVGEVAVPQRRDEVVHQPELGRLAVDVGRHEEEARLGTQHGVGGQQVLAGAALRTQHGGAGGQGGQEDDEEGEEEEEERAGRRGGDHVHGGSPF</sequence>
<name>A0A4Z2G8Z0_9TELE</name>
<feature type="compositionally biased region" description="Basic and acidic residues" evidence="1">
    <location>
        <begin position="239"/>
        <end position="254"/>
    </location>
</feature>
<dbReference type="AlphaFoldDB" id="A0A4Z2G8Z0"/>
<protein>
    <submittedName>
        <fullName evidence="2">Uncharacterized protein</fullName>
    </submittedName>
</protein>
<gene>
    <name evidence="2" type="ORF">EYF80_040147</name>
</gene>
<evidence type="ECO:0000313" key="3">
    <source>
        <dbReference type="Proteomes" id="UP000314294"/>
    </source>
</evidence>
<feature type="region of interest" description="Disordered" evidence="1">
    <location>
        <begin position="149"/>
        <end position="178"/>
    </location>
</feature>
<feature type="region of interest" description="Disordered" evidence="1">
    <location>
        <begin position="196"/>
        <end position="254"/>
    </location>
</feature>
<proteinExistence type="predicted"/>
<organism evidence="2 3">
    <name type="scientific">Liparis tanakae</name>
    <name type="common">Tanaka's snailfish</name>
    <dbReference type="NCBI Taxonomy" id="230148"/>
    <lineage>
        <taxon>Eukaryota</taxon>
        <taxon>Metazoa</taxon>
        <taxon>Chordata</taxon>
        <taxon>Craniata</taxon>
        <taxon>Vertebrata</taxon>
        <taxon>Euteleostomi</taxon>
        <taxon>Actinopterygii</taxon>
        <taxon>Neopterygii</taxon>
        <taxon>Teleostei</taxon>
        <taxon>Neoteleostei</taxon>
        <taxon>Acanthomorphata</taxon>
        <taxon>Eupercaria</taxon>
        <taxon>Perciformes</taxon>
        <taxon>Cottioidei</taxon>
        <taxon>Cottales</taxon>
        <taxon>Liparidae</taxon>
        <taxon>Liparis</taxon>
    </lineage>
</organism>
<comment type="caution">
    <text evidence="2">The sequence shown here is derived from an EMBL/GenBank/DDBJ whole genome shotgun (WGS) entry which is preliminary data.</text>
</comment>
<dbReference type="OrthoDB" id="10611829at2759"/>
<evidence type="ECO:0000256" key="1">
    <source>
        <dbReference type="SAM" id="MobiDB-lite"/>
    </source>
</evidence>
<keyword evidence="3" id="KW-1185">Reference proteome</keyword>
<feature type="compositionally biased region" description="Acidic residues" evidence="1">
    <location>
        <begin position="226"/>
        <end position="238"/>
    </location>
</feature>
<dbReference type="EMBL" id="SRLO01000647">
    <property type="protein sequence ID" value="TNN49640.1"/>
    <property type="molecule type" value="Genomic_DNA"/>
</dbReference>
<evidence type="ECO:0000313" key="2">
    <source>
        <dbReference type="EMBL" id="TNN49640.1"/>
    </source>
</evidence>